<dbReference type="Proteomes" id="UP000003250">
    <property type="component" value="Unassembled WGS sequence"/>
</dbReference>
<dbReference type="AlphaFoldDB" id="H0HJW7"/>
<keyword evidence="2" id="KW-1185">Reference proteome</keyword>
<reference evidence="1 2" key="1">
    <citation type="journal article" date="2012" name="J. Bacteriol.">
        <title>Draft Genome Sequence of Mesorhizobium alhagi CCNWXJ12-2T, a Novel Salt-Resistant Species Isolated from the Desert of Northwestern China.</title>
        <authorList>
            <person name="Zhou M."/>
            <person name="Chen W."/>
            <person name="Chen H."/>
            <person name="Wei G."/>
        </authorList>
    </citation>
    <scope>NUCLEOTIDE SEQUENCE [LARGE SCALE GENOMIC DNA]</scope>
    <source>
        <strain evidence="1 2">CCNWXJ12-2</strain>
    </source>
</reference>
<gene>
    <name evidence="1" type="ORF">MAXJ12_02111</name>
</gene>
<dbReference type="RefSeq" id="WP_008834079.1">
    <property type="nucleotide sequence ID" value="NZ_AHAM01000021.1"/>
</dbReference>
<sequence>MSYRQQRARLGEFFNLFGSAIAAASAVENGRQPAARDLRALGIDPARFRQIKSL</sequence>
<protein>
    <submittedName>
        <fullName evidence="1">Uncharacterized protein</fullName>
    </submittedName>
</protein>
<proteinExistence type="predicted"/>
<name>H0HJW7_9HYPH</name>
<organism evidence="1 2">
    <name type="scientific">Mesorhizobium alhagi CCNWXJ12-2</name>
    <dbReference type="NCBI Taxonomy" id="1107882"/>
    <lineage>
        <taxon>Bacteria</taxon>
        <taxon>Pseudomonadati</taxon>
        <taxon>Pseudomonadota</taxon>
        <taxon>Alphaproteobacteria</taxon>
        <taxon>Hyphomicrobiales</taxon>
        <taxon>Phyllobacteriaceae</taxon>
        <taxon>Allomesorhizobium</taxon>
    </lineage>
</organism>
<accession>H0HJW7</accession>
<evidence type="ECO:0000313" key="2">
    <source>
        <dbReference type="Proteomes" id="UP000003250"/>
    </source>
</evidence>
<dbReference type="EMBL" id="AHAM01000021">
    <property type="protein sequence ID" value="EHK59030.1"/>
    <property type="molecule type" value="Genomic_DNA"/>
</dbReference>
<dbReference type="PATRIC" id="fig|1107882.3.peg.420"/>
<evidence type="ECO:0000313" key="1">
    <source>
        <dbReference type="EMBL" id="EHK59030.1"/>
    </source>
</evidence>